<proteinExistence type="predicted"/>
<organism evidence="2 3">
    <name type="scientific">Brachionus plicatilis</name>
    <name type="common">Marine rotifer</name>
    <name type="synonym">Brachionus muelleri</name>
    <dbReference type="NCBI Taxonomy" id="10195"/>
    <lineage>
        <taxon>Eukaryota</taxon>
        <taxon>Metazoa</taxon>
        <taxon>Spiralia</taxon>
        <taxon>Gnathifera</taxon>
        <taxon>Rotifera</taxon>
        <taxon>Eurotatoria</taxon>
        <taxon>Monogononta</taxon>
        <taxon>Pseudotrocha</taxon>
        <taxon>Ploima</taxon>
        <taxon>Brachionidae</taxon>
        <taxon>Brachionus</taxon>
    </lineage>
</organism>
<reference evidence="2 3" key="1">
    <citation type="journal article" date="2018" name="Sci. Rep.">
        <title>Genomic signatures of local adaptation to the degree of environmental predictability in rotifers.</title>
        <authorList>
            <person name="Franch-Gras L."/>
            <person name="Hahn C."/>
            <person name="Garcia-Roger E.M."/>
            <person name="Carmona M.J."/>
            <person name="Serra M."/>
            <person name="Gomez A."/>
        </authorList>
    </citation>
    <scope>NUCLEOTIDE SEQUENCE [LARGE SCALE GENOMIC DNA]</scope>
    <source>
        <strain evidence="2">HYR1</strain>
    </source>
</reference>
<evidence type="ECO:0000313" key="3">
    <source>
        <dbReference type="Proteomes" id="UP000276133"/>
    </source>
</evidence>
<dbReference type="Proteomes" id="UP000276133">
    <property type="component" value="Unassembled WGS sequence"/>
</dbReference>
<dbReference type="EMBL" id="REGN01007640">
    <property type="protein sequence ID" value="RNA05676.1"/>
    <property type="molecule type" value="Genomic_DNA"/>
</dbReference>
<comment type="caution">
    <text evidence="2">The sequence shown here is derived from an EMBL/GenBank/DDBJ whole genome shotgun (WGS) entry which is preliminary data.</text>
</comment>
<evidence type="ECO:0000256" key="1">
    <source>
        <dbReference type="SAM" id="MobiDB-lite"/>
    </source>
</evidence>
<gene>
    <name evidence="2" type="ORF">BpHYR1_001489</name>
</gene>
<sequence length="59" mass="6411">MPHPFLSSGSDQSRSHIGPSCGTSCKRSKARMWSSVSMEGERPPCKQNICESTRAVSGR</sequence>
<name>A0A3M7Q2J4_BRAPC</name>
<feature type="region of interest" description="Disordered" evidence="1">
    <location>
        <begin position="1"/>
        <end position="26"/>
    </location>
</feature>
<dbReference type="AlphaFoldDB" id="A0A3M7Q2J4"/>
<accession>A0A3M7Q2J4</accession>
<protein>
    <submittedName>
        <fullName evidence="2">Uncharacterized protein</fullName>
    </submittedName>
</protein>
<keyword evidence="3" id="KW-1185">Reference proteome</keyword>
<evidence type="ECO:0000313" key="2">
    <source>
        <dbReference type="EMBL" id="RNA05676.1"/>
    </source>
</evidence>